<protein>
    <recommendedName>
        <fullName evidence="5">Reverse transcriptase</fullName>
    </recommendedName>
</protein>
<dbReference type="EMBL" id="CAJOBF010037675">
    <property type="protein sequence ID" value="CAF4438406.1"/>
    <property type="molecule type" value="Genomic_DNA"/>
</dbReference>
<sequence>YGRCQNQIFFTWNQSLNELEQILKSMKLDYHHLNFDIHIGKNLNYLDLYLENHNGILYSRVHHQHNQQPYTLPY</sequence>
<accession>A0A820RMS0</accession>
<dbReference type="EMBL" id="CAJOBJ010238917">
    <property type="protein sequence ID" value="CAF5071236.1"/>
    <property type="molecule type" value="Genomic_DNA"/>
</dbReference>
<feature type="non-terminal residue" evidence="1">
    <location>
        <position position="1"/>
    </location>
</feature>
<comment type="caution">
    <text evidence="1">The sequence shown here is derived from an EMBL/GenBank/DDBJ whole genome shotgun (WGS) entry which is preliminary data.</text>
</comment>
<evidence type="ECO:0008006" key="5">
    <source>
        <dbReference type="Google" id="ProtNLM"/>
    </source>
</evidence>
<dbReference type="Proteomes" id="UP000681967">
    <property type="component" value="Unassembled WGS sequence"/>
</dbReference>
<evidence type="ECO:0000313" key="2">
    <source>
        <dbReference type="EMBL" id="CAF4898890.1"/>
    </source>
</evidence>
<evidence type="ECO:0000313" key="4">
    <source>
        <dbReference type="Proteomes" id="UP000663842"/>
    </source>
</evidence>
<name>A0A820RMS0_9BILA</name>
<feature type="non-terminal residue" evidence="1">
    <location>
        <position position="74"/>
    </location>
</feature>
<evidence type="ECO:0000313" key="3">
    <source>
        <dbReference type="EMBL" id="CAF5071236.1"/>
    </source>
</evidence>
<organism evidence="1 4">
    <name type="scientific">Rotaria magnacalcarata</name>
    <dbReference type="NCBI Taxonomy" id="392030"/>
    <lineage>
        <taxon>Eukaryota</taxon>
        <taxon>Metazoa</taxon>
        <taxon>Spiralia</taxon>
        <taxon>Gnathifera</taxon>
        <taxon>Rotifera</taxon>
        <taxon>Eurotatoria</taxon>
        <taxon>Bdelloidea</taxon>
        <taxon>Philodinida</taxon>
        <taxon>Philodinidae</taxon>
        <taxon>Rotaria</taxon>
    </lineage>
</organism>
<dbReference type="Proteomes" id="UP000663842">
    <property type="component" value="Unassembled WGS sequence"/>
</dbReference>
<dbReference type="Proteomes" id="UP000681720">
    <property type="component" value="Unassembled WGS sequence"/>
</dbReference>
<reference evidence="1" key="1">
    <citation type="submission" date="2021-02" db="EMBL/GenBank/DDBJ databases">
        <authorList>
            <person name="Nowell W R."/>
        </authorList>
    </citation>
    <scope>NUCLEOTIDE SEQUENCE</scope>
</reference>
<dbReference type="EMBL" id="CAJOBH010167247">
    <property type="protein sequence ID" value="CAF4898890.1"/>
    <property type="molecule type" value="Genomic_DNA"/>
</dbReference>
<evidence type="ECO:0000313" key="1">
    <source>
        <dbReference type="EMBL" id="CAF4438406.1"/>
    </source>
</evidence>
<dbReference type="AlphaFoldDB" id="A0A820RMS0"/>
<proteinExistence type="predicted"/>
<gene>
    <name evidence="2" type="ORF">BYL167_LOCUS52078</name>
    <name evidence="3" type="ORF">GIL414_LOCUS61127</name>
    <name evidence="1" type="ORF">UXM345_LOCUS39129</name>
</gene>